<dbReference type="InterPro" id="IPR001387">
    <property type="entry name" value="Cro/C1-type_HTH"/>
</dbReference>
<dbReference type="Pfam" id="PF01381">
    <property type="entry name" value="HTH_3"/>
    <property type="match status" value="1"/>
</dbReference>
<dbReference type="Gene3D" id="1.10.260.40">
    <property type="entry name" value="lambda repressor-like DNA-binding domains"/>
    <property type="match status" value="1"/>
</dbReference>
<dbReference type="Pfam" id="PF00717">
    <property type="entry name" value="Peptidase_S24"/>
    <property type="match status" value="1"/>
</dbReference>
<dbReference type="InterPro" id="IPR039418">
    <property type="entry name" value="LexA-like"/>
</dbReference>
<evidence type="ECO:0000256" key="4">
    <source>
        <dbReference type="ARBA" id="ARBA00023125"/>
    </source>
</evidence>
<evidence type="ECO:0000313" key="7">
    <source>
        <dbReference type="EMBL" id="MFC3679692.1"/>
    </source>
</evidence>
<name>A0ABV7VSP9_9GAMM</name>
<keyword evidence="3" id="KW-0805">Transcription regulation</keyword>
<keyword evidence="4" id="KW-0238">DNA-binding</keyword>
<organism evidence="7 8">
    <name type="scientific">Bacterioplanoides pacificum</name>
    <dbReference type="NCBI Taxonomy" id="1171596"/>
    <lineage>
        <taxon>Bacteria</taxon>
        <taxon>Pseudomonadati</taxon>
        <taxon>Pseudomonadota</taxon>
        <taxon>Gammaproteobacteria</taxon>
        <taxon>Oceanospirillales</taxon>
        <taxon>Oceanospirillaceae</taxon>
        <taxon>Bacterioplanoides</taxon>
    </lineage>
</organism>
<accession>A0ABV7VSP9</accession>
<reference evidence="8" key="1">
    <citation type="journal article" date="2019" name="Int. J. Syst. Evol. Microbiol.">
        <title>The Global Catalogue of Microorganisms (GCM) 10K type strain sequencing project: providing services to taxonomists for standard genome sequencing and annotation.</title>
        <authorList>
            <consortium name="The Broad Institute Genomics Platform"/>
            <consortium name="The Broad Institute Genome Sequencing Center for Infectious Disease"/>
            <person name="Wu L."/>
            <person name="Ma J."/>
        </authorList>
    </citation>
    <scope>NUCLEOTIDE SEQUENCE [LARGE SCALE GENOMIC DNA]</scope>
    <source>
        <strain evidence="8">KCTC 42424</strain>
    </source>
</reference>
<keyword evidence="1" id="KW-0645">Protease</keyword>
<keyword evidence="8" id="KW-1185">Reference proteome</keyword>
<sequence length="217" mass="23856">MSLARRFQAVIDQLAGGNKKQFAAMTGKSASHIYKICRGSSRPSMAYLQALFDDYRVDLSWLLTGESNDGGNPAGRLNPADQVLAPMFDVKASAGAGALSDAEAIDDYFTFNKSFLSRQLGVSGEQLVFVTVDGDSMEPTLHHGDQVLVDMTQRSVRNNAVYLLNTEHGLLTKRLQQQAGVLQIHSDNPHFSSWQLDLSEQQENPVLGRIVWSARTL</sequence>
<evidence type="ECO:0000256" key="5">
    <source>
        <dbReference type="ARBA" id="ARBA00023163"/>
    </source>
</evidence>
<dbReference type="InterPro" id="IPR010982">
    <property type="entry name" value="Lambda_DNA-bd_dom_sf"/>
</dbReference>
<evidence type="ECO:0000313" key="8">
    <source>
        <dbReference type="Proteomes" id="UP001595722"/>
    </source>
</evidence>
<dbReference type="PROSITE" id="PS00501">
    <property type="entry name" value="SPASE_I_1"/>
    <property type="match status" value="1"/>
</dbReference>
<dbReference type="Gene3D" id="2.10.109.10">
    <property type="entry name" value="Umud Fragment, subunit A"/>
    <property type="match status" value="1"/>
</dbReference>
<dbReference type="InterPro" id="IPR036286">
    <property type="entry name" value="LexA/Signal_pep-like_sf"/>
</dbReference>
<keyword evidence="5" id="KW-0804">Transcription</keyword>
<keyword evidence="2" id="KW-0378">Hydrolase</keyword>
<dbReference type="EMBL" id="JBHRYB010000005">
    <property type="protein sequence ID" value="MFC3679692.1"/>
    <property type="molecule type" value="Genomic_DNA"/>
</dbReference>
<gene>
    <name evidence="7" type="ORF">ACFOMG_06165</name>
</gene>
<evidence type="ECO:0000256" key="3">
    <source>
        <dbReference type="ARBA" id="ARBA00023015"/>
    </source>
</evidence>
<dbReference type="CDD" id="cd00093">
    <property type="entry name" value="HTH_XRE"/>
    <property type="match status" value="1"/>
</dbReference>
<evidence type="ECO:0000259" key="6">
    <source>
        <dbReference type="PROSITE" id="PS50943"/>
    </source>
</evidence>
<dbReference type="PANTHER" id="PTHR40661">
    <property type="match status" value="1"/>
</dbReference>
<evidence type="ECO:0000256" key="2">
    <source>
        <dbReference type="ARBA" id="ARBA00022801"/>
    </source>
</evidence>
<evidence type="ECO:0000256" key="1">
    <source>
        <dbReference type="ARBA" id="ARBA00022670"/>
    </source>
</evidence>
<dbReference type="SUPFAM" id="SSF51306">
    <property type="entry name" value="LexA/Signal peptidase"/>
    <property type="match status" value="1"/>
</dbReference>
<proteinExistence type="predicted"/>
<feature type="domain" description="HTH cro/C1-type" evidence="6">
    <location>
        <begin position="20"/>
        <end position="62"/>
    </location>
</feature>
<protein>
    <submittedName>
        <fullName evidence="7">S24 family peptidase</fullName>
    </submittedName>
</protein>
<dbReference type="SUPFAM" id="SSF47413">
    <property type="entry name" value="lambda repressor-like DNA-binding domains"/>
    <property type="match status" value="1"/>
</dbReference>
<comment type="caution">
    <text evidence="7">The sequence shown here is derived from an EMBL/GenBank/DDBJ whole genome shotgun (WGS) entry which is preliminary data.</text>
</comment>
<dbReference type="InterPro" id="IPR015927">
    <property type="entry name" value="Peptidase_S24_S26A/B/C"/>
</dbReference>
<dbReference type="Proteomes" id="UP001595722">
    <property type="component" value="Unassembled WGS sequence"/>
</dbReference>
<dbReference type="RefSeq" id="WP_376865445.1">
    <property type="nucleotide sequence ID" value="NZ_JBHRYB010000005.1"/>
</dbReference>
<dbReference type="InterPro" id="IPR019756">
    <property type="entry name" value="Pept_S26A_signal_pept_1_Ser-AS"/>
</dbReference>
<dbReference type="CDD" id="cd06529">
    <property type="entry name" value="S24_LexA-like"/>
    <property type="match status" value="1"/>
</dbReference>
<dbReference type="PANTHER" id="PTHR40661:SF3">
    <property type="entry name" value="FELS-1 PROPHAGE TRANSCRIPTIONAL REGULATOR"/>
    <property type="match status" value="1"/>
</dbReference>
<dbReference type="PROSITE" id="PS50943">
    <property type="entry name" value="HTH_CROC1"/>
    <property type="match status" value="1"/>
</dbReference>